<reference evidence="2 3" key="1">
    <citation type="submission" date="2019-06" db="EMBL/GenBank/DDBJ databases">
        <title>Genomic Encyclopedia of Type Strains, Phase IV (KMG-V): Genome sequencing to study the core and pangenomes of soil and plant-associated prokaryotes.</title>
        <authorList>
            <person name="Whitman W."/>
        </authorList>
    </citation>
    <scope>NUCLEOTIDE SEQUENCE [LARGE SCALE GENOMIC DNA]</scope>
    <source>
        <strain evidence="2 3">BR 10355</strain>
    </source>
</reference>
<evidence type="ECO:0000256" key="1">
    <source>
        <dbReference type="SAM" id="MobiDB-lite"/>
    </source>
</evidence>
<evidence type="ECO:0000313" key="2">
    <source>
        <dbReference type="EMBL" id="TWB86047.1"/>
    </source>
</evidence>
<dbReference type="EMBL" id="VITY01000030">
    <property type="protein sequence ID" value="TWB86047.1"/>
    <property type="molecule type" value="Genomic_DNA"/>
</dbReference>
<feature type="region of interest" description="Disordered" evidence="1">
    <location>
        <begin position="20"/>
        <end position="49"/>
    </location>
</feature>
<comment type="caution">
    <text evidence="2">The sequence shown here is derived from an EMBL/GenBank/DDBJ whole genome shotgun (WGS) entry which is preliminary data.</text>
</comment>
<dbReference type="AlphaFoldDB" id="A0A560KS87"/>
<dbReference type="Proteomes" id="UP000321304">
    <property type="component" value="Unassembled WGS sequence"/>
</dbReference>
<name>A0A560KS87_9BRAD</name>
<keyword evidence="3" id="KW-1185">Reference proteome</keyword>
<gene>
    <name evidence="2" type="ORF">FBZ93_13010</name>
</gene>
<organism evidence="2 3">
    <name type="scientific">Bradyrhizobium macuxiense</name>
    <dbReference type="NCBI Taxonomy" id="1755647"/>
    <lineage>
        <taxon>Bacteria</taxon>
        <taxon>Pseudomonadati</taxon>
        <taxon>Pseudomonadota</taxon>
        <taxon>Alphaproteobacteria</taxon>
        <taxon>Hyphomicrobiales</taxon>
        <taxon>Nitrobacteraceae</taxon>
        <taxon>Bradyrhizobium</taxon>
    </lineage>
</organism>
<evidence type="ECO:0008006" key="4">
    <source>
        <dbReference type="Google" id="ProtNLM"/>
    </source>
</evidence>
<protein>
    <recommendedName>
        <fullName evidence="4">Tc1-like transposase DDE domain-containing protein</fullName>
    </recommendedName>
</protein>
<proteinExistence type="predicted"/>
<sequence length="201" mass="22965">MWLASTLPAQRAVVLCGREVPNPGARPQPADVAHAPRSARTAQPRLHPPRHDLALRGARHCDGQGHRQMLFPSPCCRARQVPRRDRGRRFARSRCPSHHGQNATHKASLIRNWLVKRPCWRVHLTRSSSSWFNQVERFFALITDEKIPARHLFQRPGSADIMDFISHHNADPKPFKWTKSADDILASIERFGRYNTQAQAS</sequence>
<accession>A0A560KS87</accession>
<evidence type="ECO:0000313" key="3">
    <source>
        <dbReference type="Proteomes" id="UP000321304"/>
    </source>
</evidence>